<dbReference type="SUPFAM" id="SSF56801">
    <property type="entry name" value="Acetyl-CoA synthetase-like"/>
    <property type="match status" value="1"/>
</dbReference>
<evidence type="ECO:0000313" key="1">
    <source>
        <dbReference type="EMBL" id="GAA5066309.1"/>
    </source>
</evidence>
<proteinExistence type="predicted"/>
<sequence>MKAGTDFSSAADPLTGAPMTRVGFAATCAMAMSRFRGDPGVVLQTSSGSSGPALVLPRRAADVANTFSRVARHYVARFGEAPRRVALIGGISHQATSEGVDLAGIAIRSFDPEDREGLEGFSPDAISIYPNLMRRLLADDIENLTDLRAIKLGGERVFPSDVARISAMGRDLQILEQFGSTEMPAVALRDHCGGRFCKKFSLSLDRFTFAGASDDGWRPLIVRDNFDGLLADPGGYYDTGDEALWQNGSVIDIRRRGDPANAFFEAAEMLLDTGAVNVQFNNATEEVSVESDVPQPASVEVGGRPYRVRTVERIVRAPSNKLPLLIDARRQ</sequence>
<accession>A0ABP9KZF7</accession>
<comment type="caution">
    <text evidence="1">The sequence shown here is derived from an EMBL/GenBank/DDBJ whole genome shotgun (WGS) entry which is preliminary data.</text>
</comment>
<organism evidence="1 2">
    <name type="scientific">[Roseibacterium] beibuensis</name>
    <dbReference type="NCBI Taxonomy" id="1193142"/>
    <lineage>
        <taxon>Bacteria</taxon>
        <taxon>Pseudomonadati</taxon>
        <taxon>Pseudomonadota</taxon>
        <taxon>Alphaproteobacteria</taxon>
        <taxon>Rhodobacterales</taxon>
        <taxon>Roseobacteraceae</taxon>
        <taxon>Roseicyclus</taxon>
    </lineage>
</organism>
<protein>
    <submittedName>
        <fullName evidence="1">Uncharacterized protein</fullName>
    </submittedName>
</protein>
<keyword evidence="2" id="KW-1185">Reference proteome</keyword>
<dbReference type="InterPro" id="IPR042099">
    <property type="entry name" value="ANL_N_sf"/>
</dbReference>
<evidence type="ECO:0000313" key="2">
    <source>
        <dbReference type="Proteomes" id="UP001499910"/>
    </source>
</evidence>
<dbReference type="RefSeq" id="WP_259546872.1">
    <property type="nucleotide sequence ID" value="NZ_BAABHW010000001.1"/>
</dbReference>
<dbReference type="Gene3D" id="3.40.50.12780">
    <property type="entry name" value="N-terminal domain of ligase-like"/>
    <property type="match status" value="1"/>
</dbReference>
<gene>
    <name evidence="1" type="ORF">GCM10023209_04760</name>
</gene>
<dbReference type="EMBL" id="BAABHW010000001">
    <property type="protein sequence ID" value="GAA5066309.1"/>
    <property type="molecule type" value="Genomic_DNA"/>
</dbReference>
<reference evidence="2" key="1">
    <citation type="journal article" date="2019" name="Int. J. Syst. Evol. Microbiol.">
        <title>The Global Catalogue of Microorganisms (GCM) 10K type strain sequencing project: providing services to taxonomists for standard genome sequencing and annotation.</title>
        <authorList>
            <consortium name="The Broad Institute Genomics Platform"/>
            <consortium name="The Broad Institute Genome Sequencing Center for Infectious Disease"/>
            <person name="Wu L."/>
            <person name="Ma J."/>
        </authorList>
    </citation>
    <scope>NUCLEOTIDE SEQUENCE [LARGE SCALE GENOMIC DNA]</scope>
    <source>
        <strain evidence="2">JCM 18015</strain>
    </source>
</reference>
<dbReference type="Proteomes" id="UP001499910">
    <property type="component" value="Unassembled WGS sequence"/>
</dbReference>
<name>A0ABP9KZF7_9RHOB</name>